<dbReference type="AlphaFoldDB" id="H6BWY1"/>
<feature type="domain" description="Ion transport" evidence="16">
    <location>
        <begin position="74"/>
        <end position="198"/>
    </location>
</feature>
<evidence type="ECO:0000256" key="13">
    <source>
        <dbReference type="SAM" id="Coils"/>
    </source>
</evidence>
<keyword evidence="8 13" id="KW-0175">Coiled coil</keyword>
<feature type="region of interest" description="Disordered" evidence="14">
    <location>
        <begin position="234"/>
        <end position="265"/>
    </location>
</feature>
<evidence type="ECO:0000313" key="17">
    <source>
        <dbReference type="EMBL" id="EHY56137.1"/>
    </source>
</evidence>
<feature type="region of interest" description="Disordered" evidence="14">
    <location>
        <begin position="1"/>
        <end position="26"/>
    </location>
</feature>
<evidence type="ECO:0000256" key="11">
    <source>
        <dbReference type="ARBA" id="ARBA00023303"/>
    </source>
</evidence>
<keyword evidence="10 15" id="KW-0472">Membrane</keyword>
<comment type="subcellular location">
    <subcellularLocation>
        <location evidence="1">Cell membrane</location>
        <topology evidence="1">Multi-pass membrane protein</topology>
    </subcellularLocation>
</comment>
<dbReference type="VEuPathDB" id="FungiDB:HMPREF1120_04234"/>
<evidence type="ECO:0000256" key="9">
    <source>
        <dbReference type="ARBA" id="ARBA00023065"/>
    </source>
</evidence>
<dbReference type="GO" id="GO:0034702">
    <property type="term" value="C:monoatomic ion channel complex"/>
    <property type="evidence" value="ECO:0007669"/>
    <property type="project" value="UniProtKB-KW"/>
</dbReference>
<dbReference type="InterPro" id="IPR031846">
    <property type="entry name" value="Hvcn1"/>
</dbReference>
<sequence length="265" mass="30020">MANHNIDVDAETQTTSQSHAHESSPLLPSDRRYLTRLHQSPRDFIACHIIKIHGEESRVWQIRRSLQRFLASKWGHYFVILLVGLDISCIFADFLISLHICENAGDEKFDYKDWQKANEALGYVSLAFSCLFMAELLGSVFAFGFDYFRSKFHIFDALVIIVAFVIDVLLRGGPLEEAGSLVVVLRLWRVFKIIEEFSSGAADEVDELQERIEALEREKEEILKQNQQLRYRVGLNRRTSNNDGDEDGNAADGGAVAGRMPVGPS</sequence>
<dbReference type="HOGENOM" id="CLU_076372_1_2_1"/>
<keyword evidence="4" id="KW-1003">Cell membrane</keyword>
<dbReference type="PANTHER" id="PTHR46480:SF1">
    <property type="entry name" value="VOLTAGE-GATED HYDROGEN CHANNEL 1"/>
    <property type="match status" value="1"/>
</dbReference>
<dbReference type="PANTHER" id="PTHR46480">
    <property type="entry name" value="F20B24.22"/>
    <property type="match status" value="1"/>
</dbReference>
<reference evidence="17" key="1">
    <citation type="submission" date="2011-07" db="EMBL/GenBank/DDBJ databases">
        <title>The Genome Sequence of Exophiala (Wangiella) dermatitidis NIH/UT8656.</title>
        <authorList>
            <consortium name="The Broad Institute Genome Sequencing Platform"/>
            <person name="Cuomo C."/>
            <person name="Wang Z."/>
            <person name="Hunicke-Smith S."/>
            <person name="Szanislo P.J."/>
            <person name="Earl A."/>
            <person name="Young S.K."/>
            <person name="Zeng Q."/>
            <person name="Gargeya S."/>
            <person name="Fitzgerald M."/>
            <person name="Haas B."/>
            <person name="Abouelleil A."/>
            <person name="Alvarado L."/>
            <person name="Arachchi H.M."/>
            <person name="Berlin A."/>
            <person name="Brown A."/>
            <person name="Chapman S.B."/>
            <person name="Chen Z."/>
            <person name="Dunbar C."/>
            <person name="Freedman E."/>
            <person name="Gearin G."/>
            <person name="Gellesch M."/>
            <person name="Goldberg J."/>
            <person name="Griggs A."/>
            <person name="Gujja S."/>
            <person name="Heiman D."/>
            <person name="Howarth C."/>
            <person name="Larson L."/>
            <person name="Lui A."/>
            <person name="MacDonald P.J.P."/>
            <person name="Montmayeur A."/>
            <person name="Murphy C."/>
            <person name="Neiman D."/>
            <person name="Pearson M."/>
            <person name="Priest M."/>
            <person name="Roberts A."/>
            <person name="Saif S."/>
            <person name="Shea T."/>
            <person name="Shenoy N."/>
            <person name="Sisk P."/>
            <person name="Stolte C."/>
            <person name="Sykes S."/>
            <person name="Wortman J."/>
            <person name="Nusbaum C."/>
            <person name="Birren B."/>
        </authorList>
    </citation>
    <scope>NUCLEOTIDE SEQUENCE</scope>
    <source>
        <strain evidence="17">NIH/UT8656</strain>
    </source>
</reference>
<evidence type="ECO:0000256" key="1">
    <source>
        <dbReference type="ARBA" id="ARBA00004651"/>
    </source>
</evidence>
<dbReference type="eggNOG" id="ENOG502RX8B">
    <property type="taxonomic scope" value="Eukaryota"/>
</dbReference>
<protein>
    <recommendedName>
        <fullName evidence="2">Voltage-gated hydrogen channel 1</fullName>
    </recommendedName>
    <alternativeName>
        <fullName evidence="12">Hydrogen voltage-gated channel 1</fullName>
    </alternativeName>
</protein>
<evidence type="ECO:0000256" key="15">
    <source>
        <dbReference type="SAM" id="Phobius"/>
    </source>
</evidence>
<name>H6BWY1_EXODN</name>
<dbReference type="InterPro" id="IPR005821">
    <property type="entry name" value="Ion_trans_dom"/>
</dbReference>
<evidence type="ECO:0000256" key="14">
    <source>
        <dbReference type="SAM" id="MobiDB-lite"/>
    </source>
</evidence>
<dbReference type="GO" id="GO:0030171">
    <property type="term" value="F:voltage-gated proton channel activity"/>
    <property type="evidence" value="ECO:0007669"/>
    <property type="project" value="InterPro"/>
</dbReference>
<evidence type="ECO:0000313" key="18">
    <source>
        <dbReference type="Proteomes" id="UP000007304"/>
    </source>
</evidence>
<dbReference type="RefSeq" id="XP_009156598.1">
    <property type="nucleotide sequence ID" value="XM_009158350.1"/>
</dbReference>
<evidence type="ECO:0000256" key="8">
    <source>
        <dbReference type="ARBA" id="ARBA00023054"/>
    </source>
</evidence>
<dbReference type="STRING" id="858893.H6BWY1"/>
<proteinExistence type="predicted"/>
<evidence type="ECO:0000256" key="12">
    <source>
        <dbReference type="ARBA" id="ARBA00031989"/>
    </source>
</evidence>
<evidence type="ECO:0000256" key="10">
    <source>
        <dbReference type="ARBA" id="ARBA00023136"/>
    </source>
</evidence>
<dbReference type="EMBL" id="JH226132">
    <property type="protein sequence ID" value="EHY56137.1"/>
    <property type="molecule type" value="Genomic_DNA"/>
</dbReference>
<dbReference type="OMA" id="WEDEELH"/>
<keyword evidence="18" id="KW-1185">Reference proteome</keyword>
<keyword evidence="3" id="KW-0813">Transport</keyword>
<evidence type="ECO:0000256" key="5">
    <source>
        <dbReference type="ARBA" id="ARBA00022692"/>
    </source>
</evidence>
<evidence type="ECO:0000256" key="7">
    <source>
        <dbReference type="ARBA" id="ARBA00022989"/>
    </source>
</evidence>
<dbReference type="InParanoid" id="H6BWY1"/>
<keyword evidence="5 15" id="KW-0812">Transmembrane</keyword>
<feature type="transmembrane region" description="Helical" evidence="15">
    <location>
        <begin position="74"/>
        <end position="100"/>
    </location>
</feature>
<keyword evidence="11" id="KW-0407">Ion channel</keyword>
<dbReference type="Gene3D" id="1.20.120.350">
    <property type="entry name" value="Voltage-gated potassium channels. Chain C"/>
    <property type="match status" value="1"/>
</dbReference>
<accession>H6BWY1</accession>
<keyword evidence="7 15" id="KW-1133">Transmembrane helix</keyword>
<evidence type="ECO:0000259" key="16">
    <source>
        <dbReference type="Pfam" id="PF00520"/>
    </source>
</evidence>
<dbReference type="OrthoDB" id="427456at2759"/>
<dbReference type="GeneID" id="20308873"/>
<feature type="transmembrane region" description="Helical" evidence="15">
    <location>
        <begin position="120"/>
        <end position="145"/>
    </location>
</feature>
<feature type="transmembrane region" description="Helical" evidence="15">
    <location>
        <begin position="152"/>
        <end position="170"/>
    </location>
</feature>
<keyword evidence="6" id="KW-0851">Voltage-gated channel</keyword>
<keyword evidence="9" id="KW-0406">Ion transport</keyword>
<gene>
    <name evidence="17" type="ORF">HMPREF1120_04234</name>
</gene>
<dbReference type="GO" id="GO:0005886">
    <property type="term" value="C:plasma membrane"/>
    <property type="evidence" value="ECO:0007669"/>
    <property type="project" value="UniProtKB-SubCell"/>
</dbReference>
<dbReference type="Pfam" id="PF00520">
    <property type="entry name" value="Ion_trans"/>
    <property type="match status" value="1"/>
</dbReference>
<dbReference type="Proteomes" id="UP000007304">
    <property type="component" value="Unassembled WGS sequence"/>
</dbReference>
<dbReference type="InterPro" id="IPR027359">
    <property type="entry name" value="Volt_channel_dom_sf"/>
</dbReference>
<evidence type="ECO:0000256" key="4">
    <source>
        <dbReference type="ARBA" id="ARBA00022475"/>
    </source>
</evidence>
<evidence type="ECO:0000256" key="2">
    <source>
        <dbReference type="ARBA" id="ARBA00015897"/>
    </source>
</evidence>
<evidence type="ECO:0000256" key="6">
    <source>
        <dbReference type="ARBA" id="ARBA00022882"/>
    </source>
</evidence>
<evidence type="ECO:0000256" key="3">
    <source>
        <dbReference type="ARBA" id="ARBA00022448"/>
    </source>
</evidence>
<feature type="coiled-coil region" evidence="13">
    <location>
        <begin position="198"/>
        <end position="232"/>
    </location>
</feature>
<organism evidence="17 18">
    <name type="scientific">Exophiala dermatitidis (strain ATCC 34100 / CBS 525.76 / NIH/UT8656)</name>
    <name type="common">Black yeast</name>
    <name type="synonym">Wangiella dermatitidis</name>
    <dbReference type="NCBI Taxonomy" id="858893"/>
    <lineage>
        <taxon>Eukaryota</taxon>
        <taxon>Fungi</taxon>
        <taxon>Dikarya</taxon>
        <taxon>Ascomycota</taxon>
        <taxon>Pezizomycotina</taxon>
        <taxon>Eurotiomycetes</taxon>
        <taxon>Chaetothyriomycetidae</taxon>
        <taxon>Chaetothyriales</taxon>
        <taxon>Herpotrichiellaceae</taxon>
        <taxon>Exophiala</taxon>
    </lineage>
</organism>